<dbReference type="AlphaFoldDB" id="A0AA97AGR4"/>
<dbReference type="InterPro" id="IPR008538">
    <property type="entry name" value="Uma2"/>
</dbReference>
<sequence length="200" mass="22407">MVAVTVKLSPPFELTDEAFYQLCQNNPDGKFERTSNGELVVMSPVGGEGGKREADLIIDLGLWNRQNSLGVVFSSSSGFKLPNGADRSPDAAWVKQARWDALTSEQKRRFPPIAPDFVIELRSESDELEVLRAKMREYIDNGVLLGWLINPQDRQVEIYRPEQPVEVLDAPVSLSGEDLLPGFVLDLSRIFEQKFDELVA</sequence>
<name>A0AA97AGR4_9CYAN</name>
<proteinExistence type="predicted"/>
<evidence type="ECO:0000313" key="2">
    <source>
        <dbReference type="EMBL" id="WNZ21976.1"/>
    </source>
</evidence>
<dbReference type="CDD" id="cd06260">
    <property type="entry name" value="DUF820-like"/>
    <property type="match status" value="1"/>
</dbReference>
<organism evidence="2">
    <name type="scientific">Leptolyngbya sp. NK1-12</name>
    <dbReference type="NCBI Taxonomy" id="2547451"/>
    <lineage>
        <taxon>Bacteria</taxon>
        <taxon>Bacillati</taxon>
        <taxon>Cyanobacteriota</taxon>
        <taxon>Cyanophyceae</taxon>
        <taxon>Leptolyngbyales</taxon>
        <taxon>Leptolyngbyaceae</taxon>
        <taxon>Leptolyngbya group</taxon>
        <taxon>Leptolyngbya</taxon>
    </lineage>
</organism>
<dbReference type="InterPro" id="IPR011335">
    <property type="entry name" value="Restrct_endonuc-II-like"/>
</dbReference>
<keyword evidence="2" id="KW-0540">Nuclease</keyword>
<dbReference type="Pfam" id="PF05685">
    <property type="entry name" value="Uma2"/>
    <property type="match status" value="1"/>
</dbReference>
<dbReference type="InterPro" id="IPR012296">
    <property type="entry name" value="Nuclease_put_TT1808"/>
</dbReference>
<reference evidence="2" key="1">
    <citation type="submission" date="2020-05" db="EMBL/GenBank/DDBJ databases">
        <authorList>
            <person name="Zhu T."/>
            <person name="Keshari N."/>
            <person name="Lu X."/>
        </authorList>
    </citation>
    <scope>NUCLEOTIDE SEQUENCE</scope>
    <source>
        <strain evidence="2">NK1-12</strain>
    </source>
</reference>
<dbReference type="GO" id="GO:0004519">
    <property type="term" value="F:endonuclease activity"/>
    <property type="evidence" value="ECO:0007669"/>
    <property type="project" value="UniProtKB-KW"/>
</dbReference>
<keyword evidence="2" id="KW-0378">Hydrolase</keyword>
<dbReference type="RefSeq" id="WP_316433338.1">
    <property type="nucleotide sequence ID" value="NZ_CP053586.1"/>
</dbReference>
<keyword evidence="2" id="KW-0255">Endonuclease</keyword>
<dbReference type="EMBL" id="CP053586">
    <property type="protein sequence ID" value="WNZ21976.1"/>
    <property type="molecule type" value="Genomic_DNA"/>
</dbReference>
<dbReference type="PANTHER" id="PTHR34107:SF1">
    <property type="entry name" value="SLL0198 PROTEIN"/>
    <property type="match status" value="1"/>
</dbReference>
<accession>A0AA97AGR4</accession>
<evidence type="ECO:0000259" key="1">
    <source>
        <dbReference type="Pfam" id="PF05685"/>
    </source>
</evidence>
<gene>
    <name evidence="2" type="ORF">HJG54_03240</name>
</gene>
<dbReference type="SUPFAM" id="SSF52980">
    <property type="entry name" value="Restriction endonuclease-like"/>
    <property type="match status" value="1"/>
</dbReference>
<dbReference type="PANTHER" id="PTHR34107">
    <property type="entry name" value="SLL0198 PROTEIN-RELATED"/>
    <property type="match status" value="1"/>
</dbReference>
<protein>
    <submittedName>
        <fullName evidence="2">Uma2 family endonuclease</fullName>
    </submittedName>
</protein>
<dbReference type="Gene3D" id="3.90.1570.10">
    <property type="entry name" value="tt1808, chain A"/>
    <property type="match status" value="1"/>
</dbReference>
<feature type="domain" description="Putative restriction endonuclease" evidence="1">
    <location>
        <begin position="17"/>
        <end position="187"/>
    </location>
</feature>